<evidence type="ECO:0000313" key="2">
    <source>
        <dbReference type="Proteomes" id="UP000271464"/>
    </source>
</evidence>
<sequence length="51" mass="5900">MSTRDEQNRRYVGFYCCDCGKERYSAGRPRCSPCHVVYVATRHEPQQEATG</sequence>
<evidence type="ECO:0008006" key="3">
    <source>
        <dbReference type="Google" id="ProtNLM"/>
    </source>
</evidence>
<protein>
    <recommendedName>
        <fullName evidence="3">RNHCP domain-containing protein</fullName>
    </recommendedName>
</protein>
<accession>A0ABY6RSL6</accession>
<evidence type="ECO:0000313" key="1">
    <source>
        <dbReference type="EMBL" id="VBA33056.1"/>
    </source>
</evidence>
<name>A0ABY6RSL6_9MYCO</name>
<dbReference type="EMBL" id="UPHM01000169">
    <property type="protein sequence ID" value="VBA33056.1"/>
    <property type="molecule type" value="Genomic_DNA"/>
</dbReference>
<dbReference type="Proteomes" id="UP000271464">
    <property type="component" value="Unassembled WGS sequence"/>
</dbReference>
<comment type="caution">
    <text evidence="1">The sequence shown here is derived from an EMBL/GenBank/DDBJ whole genome shotgun (WGS) entry which is preliminary data.</text>
</comment>
<organism evidence="1 2">
    <name type="scientific">Mycobacterium persicum</name>
    <dbReference type="NCBI Taxonomy" id="1487726"/>
    <lineage>
        <taxon>Bacteria</taxon>
        <taxon>Bacillati</taxon>
        <taxon>Actinomycetota</taxon>
        <taxon>Actinomycetes</taxon>
        <taxon>Mycobacteriales</taxon>
        <taxon>Mycobacteriaceae</taxon>
        <taxon>Mycobacterium</taxon>
    </lineage>
</organism>
<reference evidence="1 2" key="1">
    <citation type="submission" date="2018-09" db="EMBL/GenBank/DDBJ databases">
        <authorList>
            <person name="Tagini F."/>
        </authorList>
    </citation>
    <scope>NUCLEOTIDE SEQUENCE [LARGE SCALE GENOMIC DNA]</scope>
    <source>
        <strain evidence="1 2">MK4</strain>
    </source>
</reference>
<proteinExistence type="predicted"/>
<keyword evidence="2" id="KW-1185">Reference proteome</keyword>
<gene>
    <name evidence="1" type="ORF">LAUMK4_05858</name>
</gene>